<accession>A0A518D987</accession>
<dbReference type="InterPro" id="IPR039650">
    <property type="entry name" value="HdrA-like"/>
</dbReference>
<keyword evidence="3" id="KW-0560">Oxidoreductase</keyword>
<evidence type="ECO:0000256" key="6">
    <source>
        <dbReference type="SAM" id="SignalP"/>
    </source>
</evidence>
<gene>
    <name evidence="7" type="ORF">Pla175_13900</name>
</gene>
<dbReference type="Pfam" id="PF12831">
    <property type="entry name" value="FAD_oxidored"/>
    <property type="match status" value="1"/>
</dbReference>
<keyword evidence="5" id="KW-0411">Iron-sulfur</keyword>
<dbReference type="KEGG" id="pnd:Pla175_13900"/>
<evidence type="ECO:0000256" key="1">
    <source>
        <dbReference type="ARBA" id="ARBA00022485"/>
    </source>
</evidence>
<dbReference type="PANTHER" id="PTHR43498">
    <property type="entry name" value="FERREDOXIN:COB-COM HETERODISULFIDE REDUCTASE SUBUNIT A"/>
    <property type="match status" value="1"/>
</dbReference>
<name>A0A518D987_9BACT</name>
<keyword evidence="6" id="KW-0732">Signal</keyword>
<proteinExistence type="predicted"/>
<keyword evidence="8" id="KW-1185">Reference proteome</keyword>
<evidence type="ECO:0000256" key="2">
    <source>
        <dbReference type="ARBA" id="ARBA00022723"/>
    </source>
</evidence>
<feature type="signal peptide" evidence="6">
    <location>
        <begin position="1"/>
        <end position="32"/>
    </location>
</feature>
<dbReference type="PANTHER" id="PTHR43498:SF1">
    <property type="entry name" value="COB--COM HETERODISULFIDE REDUCTASE IRON-SULFUR SUBUNIT A"/>
    <property type="match status" value="1"/>
</dbReference>
<keyword evidence="4" id="KW-0408">Iron</keyword>
<evidence type="ECO:0000313" key="7">
    <source>
        <dbReference type="EMBL" id="QDU88020.1"/>
    </source>
</evidence>
<dbReference type="GO" id="GO:0016491">
    <property type="term" value="F:oxidoreductase activity"/>
    <property type="evidence" value="ECO:0007669"/>
    <property type="project" value="UniProtKB-KW"/>
</dbReference>
<evidence type="ECO:0000256" key="5">
    <source>
        <dbReference type="ARBA" id="ARBA00023014"/>
    </source>
</evidence>
<dbReference type="AlphaFoldDB" id="A0A518D987"/>
<dbReference type="InterPro" id="IPR036188">
    <property type="entry name" value="FAD/NAD-bd_sf"/>
</dbReference>
<dbReference type="EMBL" id="CP036291">
    <property type="protein sequence ID" value="QDU88020.1"/>
    <property type="molecule type" value="Genomic_DNA"/>
</dbReference>
<keyword evidence="1" id="KW-0004">4Fe-4S</keyword>
<evidence type="ECO:0000256" key="3">
    <source>
        <dbReference type="ARBA" id="ARBA00023002"/>
    </source>
</evidence>
<evidence type="ECO:0000256" key="4">
    <source>
        <dbReference type="ARBA" id="ARBA00023004"/>
    </source>
</evidence>
<sequence precursor="true">MAHMLVLRTSKIGVRFVLLAAFLSASPLATVAAEPAPTSRAADVVVYGGTSAGVMAAVQAKRMGKSVVLVGPDRRLGGLTAGGLGWTDTGNKGVIGGLAREFYHRIWRRYQDDAAWKWQSRESYGSRGLGARASDGRQRTMWIFEPHVAESVFEDLIREHEIPVVRDEWLDRDSGVEKQDARIVAIRMLSGDAYRGKVFIDATYEGDLMAAAGVEYHVGREANSVYGESWNGVQTGVFQHQHYFKQPVDPYRIPGDPSSGLLPRISDEPPGDKGMGDDRIQAYCYRMCLTNSPENRIPFPKPAGYDPSQYELLLRVFATGWRETFEKFDPMPNHKTDTNNHGPFSTDNIGYNYAYPEGTYAQREAILQEHRTYQQGLLYFMANDPRMPADVRSEMSEWGLAKDEFTETGGWPHQIYVREARRMVGDYVLTELDCMDRRETPESVGMGSYTLDSHNVQRYVTPEGTVQNEGDVGVRVPRAYEIAYGALTPKKEQCENLLVPVCVSSSHIAFGSIRMEPVFMILGQSAATAASLAIDDGIPVQDLDYQQLRSRLDADGQVCEAQTSARE</sequence>
<protein>
    <submittedName>
        <fullName evidence="7">Putative FAD-binding dehydrogenase</fullName>
    </submittedName>
</protein>
<dbReference type="Gene3D" id="3.50.50.60">
    <property type="entry name" value="FAD/NAD(P)-binding domain"/>
    <property type="match status" value="1"/>
</dbReference>
<dbReference type="SUPFAM" id="SSF51905">
    <property type="entry name" value="FAD/NAD(P)-binding domain"/>
    <property type="match status" value="1"/>
</dbReference>
<feature type="chain" id="PRO_5021793228" evidence="6">
    <location>
        <begin position="33"/>
        <end position="567"/>
    </location>
</feature>
<dbReference type="Proteomes" id="UP000317429">
    <property type="component" value="Chromosome"/>
</dbReference>
<keyword evidence="2" id="KW-0479">Metal-binding</keyword>
<organism evidence="7 8">
    <name type="scientific">Pirellulimonas nuda</name>
    <dbReference type="NCBI Taxonomy" id="2528009"/>
    <lineage>
        <taxon>Bacteria</taxon>
        <taxon>Pseudomonadati</taxon>
        <taxon>Planctomycetota</taxon>
        <taxon>Planctomycetia</taxon>
        <taxon>Pirellulales</taxon>
        <taxon>Lacipirellulaceae</taxon>
        <taxon>Pirellulimonas</taxon>
    </lineage>
</organism>
<dbReference type="GO" id="GO:0046872">
    <property type="term" value="F:metal ion binding"/>
    <property type="evidence" value="ECO:0007669"/>
    <property type="project" value="UniProtKB-KW"/>
</dbReference>
<reference evidence="7 8" key="1">
    <citation type="submission" date="2019-02" db="EMBL/GenBank/DDBJ databases">
        <title>Deep-cultivation of Planctomycetes and their phenomic and genomic characterization uncovers novel biology.</title>
        <authorList>
            <person name="Wiegand S."/>
            <person name="Jogler M."/>
            <person name="Boedeker C."/>
            <person name="Pinto D."/>
            <person name="Vollmers J."/>
            <person name="Rivas-Marin E."/>
            <person name="Kohn T."/>
            <person name="Peeters S.H."/>
            <person name="Heuer A."/>
            <person name="Rast P."/>
            <person name="Oberbeckmann S."/>
            <person name="Bunk B."/>
            <person name="Jeske O."/>
            <person name="Meyerdierks A."/>
            <person name="Storesund J.E."/>
            <person name="Kallscheuer N."/>
            <person name="Luecker S."/>
            <person name="Lage O.M."/>
            <person name="Pohl T."/>
            <person name="Merkel B.J."/>
            <person name="Hornburger P."/>
            <person name="Mueller R.-W."/>
            <person name="Bruemmer F."/>
            <person name="Labrenz M."/>
            <person name="Spormann A.M."/>
            <person name="Op den Camp H."/>
            <person name="Overmann J."/>
            <person name="Amann R."/>
            <person name="Jetten M.S.M."/>
            <person name="Mascher T."/>
            <person name="Medema M.H."/>
            <person name="Devos D.P."/>
            <person name="Kaster A.-K."/>
            <person name="Ovreas L."/>
            <person name="Rohde M."/>
            <person name="Galperin M.Y."/>
            <person name="Jogler C."/>
        </authorList>
    </citation>
    <scope>NUCLEOTIDE SEQUENCE [LARGE SCALE GENOMIC DNA]</scope>
    <source>
        <strain evidence="7 8">Pla175</strain>
    </source>
</reference>
<evidence type="ECO:0000313" key="8">
    <source>
        <dbReference type="Proteomes" id="UP000317429"/>
    </source>
</evidence>
<dbReference type="GO" id="GO:0051539">
    <property type="term" value="F:4 iron, 4 sulfur cluster binding"/>
    <property type="evidence" value="ECO:0007669"/>
    <property type="project" value="UniProtKB-KW"/>
</dbReference>